<sequence length="283" mass="31001">MRLMSFEIDGKTSFGAVEGDAVIDLFPLLGQKYHSLREVLADDALGKAIQAGSEGKPDHALKDVTFLPVIPDPRKIVCVGLNYEDHRIETGRDPTGYPVLFPRYANCQVGHGQAMVKPRNSDQFDYEGELAVIIGKAGRHVGRDDALKHIAGYACYNDGSVRDWQAHTHQFMPGKNFTTTGAFGPWMVTSDEIPDPSRLTLTTRLNGEVMQHANTDQLIFNVPFLISYITSFMELEPGDVIVSGTPGGVGMKRTPPVFMKDGDTVEVEITNVGVLINPIVNEA</sequence>
<organism evidence="4 5">
    <name type="scientific">Minwuia thermotolerans</name>
    <dbReference type="NCBI Taxonomy" id="2056226"/>
    <lineage>
        <taxon>Bacteria</taxon>
        <taxon>Pseudomonadati</taxon>
        <taxon>Pseudomonadota</taxon>
        <taxon>Alphaproteobacteria</taxon>
        <taxon>Minwuiales</taxon>
        <taxon>Minwuiaceae</taxon>
        <taxon>Minwuia</taxon>
    </lineage>
</organism>
<dbReference type="PANTHER" id="PTHR42796">
    <property type="entry name" value="FUMARYLACETOACETATE HYDROLASE DOMAIN-CONTAINING PROTEIN 2A-RELATED"/>
    <property type="match status" value="1"/>
</dbReference>
<dbReference type="GO" id="GO:0046872">
    <property type="term" value="F:metal ion binding"/>
    <property type="evidence" value="ECO:0007669"/>
    <property type="project" value="UniProtKB-KW"/>
</dbReference>
<reference evidence="4 5" key="1">
    <citation type="submission" date="2017-11" db="EMBL/GenBank/DDBJ databases">
        <title>Draft genome sequence of Rhizobiales bacterium SY3-13.</title>
        <authorList>
            <person name="Sun C."/>
        </authorList>
    </citation>
    <scope>NUCLEOTIDE SEQUENCE [LARGE SCALE GENOMIC DNA]</scope>
    <source>
        <strain evidence="4 5">SY3-13</strain>
    </source>
</reference>
<proteinExistence type="inferred from homology"/>
<dbReference type="Pfam" id="PF01557">
    <property type="entry name" value="FAA_hydrolase"/>
    <property type="match status" value="1"/>
</dbReference>
<comment type="similarity">
    <text evidence="1">Belongs to the FAH family.</text>
</comment>
<evidence type="ECO:0000313" key="5">
    <source>
        <dbReference type="Proteomes" id="UP000229498"/>
    </source>
</evidence>
<evidence type="ECO:0000259" key="3">
    <source>
        <dbReference type="Pfam" id="PF01557"/>
    </source>
</evidence>
<evidence type="ECO:0000313" key="4">
    <source>
        <dbReference type="EMBL" id="PJK30770.1"/>
    </source>
</evidence>
<dbReference type="FunFam" id="3.90.850.10:FF:000008">
    <property type="entry name" value="FAA hydrolase family protein"/>
    <property type="match status" value="1"/>
</dbReference>
<dbReference type="PANTHER" id="PTHR42796:SF4">
    <property type="entry name" value="FUMARYLACETOACETATE HYDROLASE DOMAIN-CONTAINING PROTEIN 2A"/>
    <property type="match status" value="1"/>
</dbReference>
<dbReference type="GO" id="GO:0044281">
    <property type="term" value="P:small molecule metabolic process"/>
    <property type="evidence" value="ECO:0007669"/>
    <property type="project" value="UniProtKB-ARBA"/>
</dbReference>
<keyword evidence="5" id="KW-1185">Reference proteome</keyword>
<dbReference type="InterPro" id="IPR011234">
    <property type="entry name" value="Fumarylacetoacetase-like_C"/>
</dbReference>
<evidence type="ECO:0000256" key="1">
    <source>
        <dbReference type="ARBA" id="ARBA00010211"/>
    </source>
</evidence>
<comment type="caution">
    <text evidence="4">The sequence shown here is derived from an EMBL/GenBank/DDBJ whole genome shotgun (WGS) entry which is preliminary data.</text>
</comment>
<dbReference type="Proteomes" id="UP000229498">
    <property type="component" value="Unassembled WGS sequence"/>
</dbReference>
<keyword evidence="4" id="KW-0413">Isomerase</keyword>
<dbReference type="InterPro" id="IPR051121">
    <property type="entry name" value="FAH"/>
</dbReference>
<accession>A0A2M9G4Z5</accession>
<evidence type="ECO:0000256" key="2">
    <source>
        <dbReference type="ARBA" id="ARBA00022723"/>
    </source>
</evidence>
<gene>
    <name evidence="4" type="ORF">CVT23_05220</name>
</gene>
<dbReference type="EMBL" id="PHIG01000018">
    <property type="protein sequence ID" value="PJK30770.1"/>
    <property type="molecule type" value="Genomic_DNA"/>
</dbReference>
<dbReference type="AlphaFoldDB" id="A0A2M9G4Z5"/>
<dbReference type="SUPFAM" id="SSF56529">
    <property type="entry name" value="FAH"/>
    <property type="match status" value="1"/>
</dbReference>
<protein>
    <submittedName>
        <fullName evidence="4">5-carboxymethyl-2-hydroxymuconate isomerase</fullName>
    </submittedName>
</protein>
<keyword evidence="2" id="KW-0479">Metal-binding</keyword>
<dbReference type="Gene3D" id="3.90.850.10">
    <property type="entry name" value="Fumarylacetoacetase-like, C-terminal domain"/>
    <property type="match status" value="1"/>
</dbReference>
<dbReference type="RefSeq" id="WP_109794242.1">
    <property type="nucleotide sequence ID" value="NZ_PHIG01000018.1"/>
</dbReference>
<dbReference type="OrthoDB" id="5197601at2"/>
<dbReference type="GO" id="GO:0016853">
    <property type="term" value="F:isomerase activity"/>
    <property type="evidence" value="ECO:0007669"/>
    <property type="project" value="UniProtKB-KW"/>
</dbReference>
<feature type="domain" description="Fumarylacetoacetase-like C-terminal" evidence="3">
    <location>
        <begin position="75"/>
        <end position="280"/>
    </location>
</feature>
<dbReference type="InterPro" id="IPR036663">
    <property type="entry name" value="Fumarylacetoacetase_C_sf"/>
</dbReference>
<name>A0A2M9G4Z5_9PROT</name>